<evidence type="ECO:0000313" key="3">
    <source>
        <dbReference type="EMBL" id="VEB34542.1"/>
    </source>
</evidence>
<feature type="compositionally biased region" description="Basic and acidic residues" evidence="1">
    <location>
        <begin position="739"/>
        <end position="751"/>
    </location>
</feature>
<evidence type="ECO:0000313" key="2">
    <source>
        <dbReference type="EMBL" id="KTC80686.1"/>
    </source>
</evidence>
<dbReference type="Proteomes" id="UP000054921">
    <property type="component" value="Unassembled WGS sequence"/>
</dbReference>
<protein>
    <submittedName>
        <fullName evidence="2">Uncharacterized protein</fullName>
    </submittedName>
</protein>
<accession>A0A0W0SAP5</accession>
<dbReference type="AlphaFoldDB" id="A0A0W0SAP5"/>
<dbReference type="EMBL" id="LR134173">
    <property type="protein sequence ID" value="VEB34542.1"/>
    <property type="molecule type" value="Genomic_DNA"/>
</dbReference>
<evidence type="ECO:0000313" key="4">
    <source>
        <dbReference type="Proteomes" id="UP000054921"/>
    </source>
</evidence>
<evidence type="ECO:0000256" key="1">
    <source>
        <dbReference type="SAM" id="MobiDB-lite"/>
    </source>
</evidence>
<reference evidence="2 4" key="1">
    <citation type="submission" date="2015-11" db="EMBL/GenBank/DDBJ databases">
        <title>Genomic analysis of 38 Legionella species identifies large and diverse effector repertoires.</title>
        <authorList>
            <person name="Burstein D."/>
            <person name="Amaro F."/>
            <person name="Zusman T."/>
            <person name="Lifshitz Z."/>
            <person name="Cohen O."/>
            <person name="Gilbert J.A."/>
            <person name="Pupko T."/>
            <person name="Shuman H.A."/>
            <person name="Segal G."/>
        </authorList>
    </citation>
    <scope>NUCLEOTIDE SEQUENCE [LARGE SCALE GENOMIC DNA]</scope>
    <source>
        <strain evidence="2 4">ORW</strain>
    </source>
</reference>
<dbReference type="RefSeq" id="WP_065235807.1">
    <property type="nucleotide sequence ID" value="NZ_CAAAIT010000005.1"/>
</dbReference>
<name>A0A0W0SAP5_9GAMM</name>
<sequence length="791" mass="89922">MGLALTQAFTFGDNGQHTVEVTLKDGDRTPSTLEEYLYVLDHITQICEDEGEAFLANAYVKKLTKILLEKYQEHLRATQSDWYDKDNPKLFTVAKQLEAFAFLTGEQEGIEAIIGEFPLLKLIKSNYEAYQQDNFLDNLDPLKFKNFNRPLLALQMMMRVLDPRYINQRDEQVCGVNAFVHNITLFNPMKYVRMVSELAATGVCDLKEFAGKEGVLRVEVTEGVANKESSDGSDIRDADHIILNGIRSSENAIVRYSSEGPELAKQLFGVTTHNEIKRWMKQAGYHHVQNIPVHEREAIKQLNLLIKDGYMVGLAGTGSLANYILNPEEGAPDSQNVVQRFMDGHFFIIQDIDFDKETDMVHVRIMTWGEEKSASIPFAEWKKNIGLVGTAVVGQDPYMHSVLRKKVQEIDLNPANPSTYCSPQAYCLFVKQQHGSQDKKIDALLDEAFQHKNGKTWWTAAKEIQDLLQQLPAGAIESTLLDISIIPEVNSAIKAEFERINQIVDSTEKINALEKIGIQNNIEVQRQLIPLYVQKERWDDVREIVRNSKGSLTDQHIIKECLEVACSKLSFESRKVIVPDDIKELLDKNSKIDVTPKELIDAVSEMTGLAKGGGFTYGLRGRLLESIRPRYQQEGREVHHLNQATLLKKDVYNFVSLLDRELHRAEPAHKIMNKQKLTQFCNTLIDNINNPQVLKDFCYRKNRVLMKICEFFLKVASYFDKNIITKGVEKTRNFKEDFSEIKDNDDLKPEPENSNGVKEGADLNPEAESSSGINENDELKPEPESPNFACN</sequence>
<reference evidence="3 5" key="2">
    <citation type="submission" date="2018-12" db="EMBL/GenBank/DDBJ databases">
        <authorList>
            <consortium name="Pathogen Informatics"/>
        </authorList>
    </citation>
    <scope>NUCLEOTIDE SEQUENCE [LARGE SCALE GENOMIC DNA]</scope>
    <source>
        <strain evidence="3 5">NCTC11976</strain>
    </source>
</reference>
<dbReference type="EMBL" id="LNXW01000013">
    <property type="protein sequence ID" value="KTC80686.1"/>
    <property type="molecule type" value="Genomic_DNA"/>
</dbReference>
<proteinExistence type="predicted"/>
<dbReference type="Proteomes" id="UP000277577">
    <property type="component" value="Chromosome"/>
</dbReference>
<organism evidence="2 4">
    <name type="scientific">Legionella cherrii</name>
    <dbReference type="NCBI Taxonomy" id="28084"/>
    <lineage>
        <taxon>Bacteria</taxon>
        <taxon>Pseudomonadati</taxon>
        <taxon>Pseudomonadota</taxon>
        <taxon>Gammaproteobacteria</taxon>
        <taxon>Legionellales</taxon>
        <taxon>Legionellaceae</taxon>
        <taxon>Legionella</taxon>
    </lineage>
</organism>
<feature type="region of interest" description="Disordered" evidence="1">
    <location>
        <begin position="739"/>
        <end position="791"/>
    </location>
</feature>
<gene>
    <name evidence="2" type="ORF">Lche_2706</name>
    <name evidence="3" type="ORF">NCTC11976_00894</name>
</gene>
<keyword evidence="5" id="KW-1185">Reference proteome</keyword>
<evidence type="ECO:0000313" key="5">
    <source>
        <dbReference type="Proteomes" id="UP000277577"/>
    </source>
</evidence>
<dbReference type="STRING" id="28084.Lche_2706"/>
<dbReference type="PATRIC" id="fig|28084.5.peg.2931"/>